<dbReference type="AlphaFoldDB" id="A0A8S2QQ25"/>
<organism evidence="9 10">
    <name type="scientific">Rotaria magnacalcarata</name>
    <dbReference type="NCBI Taxonomy" id="392030"/>
    <lineage>
        <taxon>Eukaryota</taxon>
        <taxon>Metazoa</taxon>
        <taxon>Spiralia</taxon>
        <taxon>Gnathifera</taxon>
        <taxon>Rotifera</taxon>
        <taxon>Eurotatoria</taxon>
        <taxon>Bdelloidea</taxon>
        <taxon>Philodinida</taxon>
        <taxon>Philodinidae</taxon>
        <taxon>Rotaria</taxon>
    </lineage>
</organism>
<dbReference type="Pfam" id="PF01602">
    <property type="entry name" value="Adaptin_N"/>
    <property type="match status" value="1"/>
</dbReference>
<proteinExistence type="inferred from homology"/>
<dbReference type="Gene3D" id="2.60.40.1150">
    <property type="match status" value="1"/>
</dbReference>
<sequence length="718" mass="79956">DDKEAQSVCERITPRLAHANAAVVLSAVKVLMKFLELIDQHSEFVQNLHRKLAPPLVTLLSAEPEIQYVALRNINLIVQKRPDILKNEMKVFFVKYNDPIYVKLEKLDIMIRLTNATNIAQVLAELKEYATEVDVDFVRKSVRAIGRCAIKVEQAAERCVSTLIDLIQTKVNYVVQEAIVVIKDIFRKYPNKYESIIATLCENLDSLDEPEARASMIWIIGEYAERIDNADELLEGFLDGFKDENSQVQLQLLTAIVKLFLKKPTETPQELVTRVLTLVTQETDNPDLRDRGYIYWRLLSTDPKAAKEVVLAEKPLISEETDLLEPTLLDELICHIGTLASVYHKPPNAFVEGRHSLKKNLPLRSGDDDDGAGQDMLSSNHQQQQQQTVVIGANVGSLIDDFDILGPMPTTQQTITNNMGQAQPRAASAVPNLLDDELSSILALDSNIGGAQTPQSQIPIMTTATSFPINPAPKSANLLDDLFGDLNLGGGSSGLLYSGKGLEVSGTFARRNNQIVMEMDFFNKALQPMSDLALQLNRNSFGLTPAQPLQVTTPLFPNQNVSTQLVLNTNGPMMKMEPLTTLQVAIKNNVDVFYFACTVPIHIYFTQDSETDKMAFVQSWQDIPESNEIKHQLQNVHGLSIDDLQNKLCSNNIHTVTRTIIEQKEMLYQAMKLTNGIVVLAELKITPGNRTIAFSLKTKVPDVAKLVVQAYELILGSN</sequence>
<comment type="similarity">
    <text evidence="1">Belongs to the adaptor complexes large subunit family.</text>
</comment>
<dbReference type="GO" id="GO:0030131">
    <property type="term" value="C:clathrin adaptor complex"/>
    <property type="evidence" value="ECO:0007669"/>
    <property type="project" value="InterPro"/>
</dbReference>
<dbReference type="InterPro" id="IPR013037">
    <property type="entry name" value="Clathrin_b-adaptin_app_Ig-like"/>
</dbReference>
<evidence type="ECO:0000259" key="8">
    <source>
        <dbReference type="SMART" id="SM01020"/>
    </source>
</evidence>
<dbReference type="EMBL" id="CAJOBI010008669">
    <property type="protein sequence ID" value="CAF4119008.1"/>
    <property type="molecule type" value="Genomic_DNA"/>
</dbReference>
<dbReference type="PANTHER" id="PTHR11134">
    <property type="entry name" value="ADAPTOR COMPLEX SUBUNIT BETA FAMILY MEMBER"/>
    <property type="match status" value="1"/>
</dbReference>
<dbReference type="Pfam" id="PF09066">
    <property type="entry name" value="B2-adapt-app_C"/>
    <property type="match status" value="1"/>
</dbReference>
<dbReference type="GO" id="GO:0016192">
    <property type="term" value="P:vesicle-mediated transport"/>
    <property type="evidence" value="ECO:0007669"/>
    <property type="project" value="InterPro"/>
</dbReference>
<evidence type="ECO:0000256" key="5">
    <source>
        <dbReference type="ARBA" id="ARBA00029433"/>
    </source>
</evidence>
<feature type="domain" description="Beta-adaptin appendage C-terminal subdomain" evidence="8">
    <location>
        <begin position="605"/>
        <end position="716"/>
    </location>
</feature>
<feature type="region of interest" description="Disordered" evidence="6">
    <location>
        <begin position="359"/>
        <end position="386"/>
    </location>
</feature>
<keyword evidence="2" id="KW-0813">Transport</keyword>
<keyword evidence="4" id="KW-0472">Membrane</keyword>
<dbReference type="Gene3D" id="1.25.10.10">
    <property type="entry name" value="Leucine-rich Repeat Variant"/>
    <property type="match status" value="1"/>
</dbReference>
<dbReference type="InterPro" id="IPR009028">
    <property type="entry name" value="Coatomer/calthrin_app_sub_C"/>
</dbReference>
<evidence type="ECO:0000313" key="9">
    <source>
        <dbReference type="EMBL" id="CAF4119008.1"/>
    </source>
</evidence>
<evidence type="ECO:0000256" key="2">
    <source>
        <dbReference type="ARBA" id="ARBA00022448"/>
    </source>
</evidence>
<name>A0A8S2QQ25_9BILA</name>
<protein>
    <submittedName>
        <fullName evidence="9">Uncharacterized protein</fullName>
    </submittedName>
</protein>
<dbReference type="SUPFAM" id="SSF48371">
    <property type="entry name" value="ARM repeat"/>
    <property type="match status" value="1"/>
</dbReference>
<keyword evidence="3" id="KW-0653">Protein transport</keyword>
<dbReference type="Pfam" id="PF02883">
    <property type="entry name" value="Alpha_adaptinC2"/>
    <property type="match status" value="1"/>
</dbReference>
<evidence type="ECO:0000256" key="3">
    <source>
        <dbReference type="ARBA" id="ARBA00022927"/>
    </source>
</evidence>
<dbReference type="InterPro" id="IPR011989">
    <property type="entry name" value="ARM-like"/>
</dbReference>
<evidence type="ECO:0000256" key="4">
    <source>
        <dbReference type="ARBA" id="ARBA00023136"/>
    </source>
</evidence>
<reference evidence="9" key="1">
    <citation type="submission" date="2021-02" db="EMBL/GenBank/DDBJ databases">
        <authorList>
            <person name="Nowell W R."/>
        </authorList>
    </citation>
    <scope>NUCLEOTIDE SEQUENCE</scope>
</reference>
<dbReference type="Gene3D" id="3.30.310.10">
    <property type="entry name" value="TATA-Binding Protein"/>
    <property type="match status" value="1"/>
</dbReference>
<dbReference type="SMART" id="SM01020">
    <property type="entry name" value="B2-adapt-app_C"/>
    <property type="match status" value="1"/>
</dbReference>
<dbReference type="Proteomes" id="UP000676336">
    <property type="component" value="Unassembled WGS sequence"/>
</dbReference>
<dbReference type="InterPro" id="IPR013041">
    <property type="entry name" value="Clathrin_app_Ig-like_sf"/>
</dbReference>
<dbReference type="GO" id="GO:0012505">
    <property type="term" value="C:endomembrane system"/>
    <property type="evidence" value="ECO:0007669"/>
    <property type="project" value="UniProtKB-SubCell"/>
</dbReference>
<comment type="subcellular location">
    <subcellularLocation>
        <location evidence="5">Endomembrane system</location>
        <topology evidence="5">Peripheral membrane protein</topology>
        <orientation evidence="5">Cytoplasmic side</orientation>
    </subcellularLocation>
</comment>
<dbReference type="SUPFAM" id="SSF55711">
    <property type="entry name" value="Subdomain of clathrin and coatomer appendage domain"/>
    <property type="match status" value="1"/>
</dbReference>
<dbReference type="SMART" id="SM00809">
    <property type="entry name" value="Alpha_adaptinC2"/>
    <property type="match status" value="1"/>
</dbReference>
<evidence type="ECO:0000256" key="6">
    <source>
        <dbReference type="SAM" id="MobiDB-lite"/>
    </source>
</evidence>
<dbReference type="InterPro" id="IPR002553">
    <property type="entry name" value="Clathrin/coatomer_adapt-like_N"/>
</dbReference>
<dbReference type="InterPro" id="IPR015151">
    <property type="entry name" value="B-adaptin_app_sub_C"/>
</dbReference>
<dbReference type="InterPro" id="IPR008152">
    <property type="entry name" value="Clathrin_a/b/g-adaptin_app_Ig"/>
</dbReference>
<dbReference type="GO" id="GO:0006886">
    <property type="term" value="P:intracellular protein transport"/>
    <property type="evidence" value="ECO:0007669"/>
    <property type="project" value="InterPro"/>
</dbReference>
<gene>
    <name evidence="9" type="ORF">SMN809_LOCUS18187</name>
</gene>
<evidence type="ECO:0000313" key="10">
    <source>
        <dbReference type="Proteomes" id="UP000676336"/>
    </source>
</evidence>
<accession>A0A8S2QQ25</accession>
<dbReference type="FunFam" id="1.25.10.10:FF:002056">
    <property type="entry name" value="AP complex subunit beta"/>
    <property type="match status" value="1"/>
</dbReference>
<feature type="domain" description="Clathrin adaptor alpha/beta/gamma-adaptin appendage Ig-like subdomain" evidence="7">
    <location>
        <begin position="486"/>
        <end position="596"/>
    </location>
</feature>
<dbReference type="SUPFAM" id="SSF49348">
    <property type="entry name" value="Clathrin adaptor appendage domain"/>
    <property type="match status" value="1"/>
</dbReference>
<feature type="non-terminal residue" evidence="9">
    <location>
        <position position="718"/>
    </location>
</feature>
<dbReference type="FunFam" id="2.60.40.1150:FF:000001">
    <property type="entry name" value="AP complex subunit beta"/>
    <property type="match status" value="1"/>
</dbReference>
<dbReference type="InterPro" id="IPR016024">
    <property type="entry name" value="ARM-type_fold"/>
</dbReference>
<evidence type="ECO:0000259" key="7">
    <source>
        <dbReference type="SMART" id="SM00809"/>
    </source>
</evidence>
<dbReference type="InterPro" id="IPR026739">
    <property type="entry name" value="AP_beta"/>
</dbReference>
<comment type="caution">
    <text evidence="9">The sequence shown here is derived from an EMBL/GenBank/DDBJ whole genome shotgun (WGS) entry which is preliminary data.</text>
</comment>
<dbReference type="InterPro" id="IPR012295">
    <property type="entry name" value="TBP_dom_sf"/>
</dbReference>
<evidence type="ECO:0000256" key="1">
    <source>
        <dbReference type="ARBA" id="ARBA00006613"/>
    </source>
</evidence>